<dbReference type="Pfam" id="PF13560">
    <property type="entry name" value="HTH_31"/>
    <property type="match status" value="1"/>
</dbReference>
<reference evidence="2" key="2">
    <citation type="submission" date="2020-09" db="EMBL/GenBank/DDBJ databases">
        <authorList>
            <person name="Sun Q."/>
            <person name="Ohkuma M."/>
        </authorList>
    </citation>
    <scope>NUCLEOTIDE SEQUENCE</scope>
    <source>
        <strain evidence="2">JCM 4477</strain>
    </source>
</reference>
<evidence type="ECO:0000259" key="1">
    <source>
        <dbReference type="PROSITE" id="PS50943"/>
    </source>
</evidence>
<dbReference type="EMBL" id="BNBI01000014">
    <property type="protein sequence ID" value="GHF24667.1"/>
    <property type="molecule type" value="Genomic_DNA"/>
</dbReference>
<gene>
    <name evidence="2" type="ORF">GCM10018772_58080</name>
</gene>
<dbReference type="Gene3D" id="1.10.260.40">
    <property type="entry name" value="lambda repressor-like DNA-binding domains"/>
    <property type="match status" value="1"/>
</dbReference>
<protein>
    <recommendedName>
        <fullName evidence="1">HTH cro/C1-type domain-containing protein</fullName>
    </recommendedName>
</protein>
<dbReference type="PROSITE" id="PS50943">
    <property type="entry name" value="HTH_CROC1"/>
    <property type="match status" value="1"/>
</dbReference>
<dbReference type="GO" id="GO:0003677">
    <property type="term" value="F:DNA binding"/>
    <property type="evidence" value="ECO:0007669"/>
    <property type="project" value="InterPro"/>
</dbReference>
<keyword evidence="3" id="KW-1185">Reference proteome</keyword>
<evidence type="ECO:0000313" key="3">
    <source>
        <dbReference type="Proteomes" id="UP000630718"/>
    </source>
</evidence>
<evidence type="ECO:0000313" key="2">
    <source>
        <dbReference type="EMBL" id="GHF24667.1"/>
    </source>
</evidence>
<dbReference type="Gene3D" id="1.25.40.10">
    <property type="entry name" value="Tetratricopeptide repeat domain"/>
    <property type="match status" value="1"/>
</dbReference>
<dbReference type="SUPFAM" id="SSF47413">
    <property type="entry name" value="lambda repressor-like DNA-binding domains"/>
    <property type="match status" value="1"/>
</dbReference>
<dbReference type="InterPro" id="IPR001387">
    <property type="entry name" value="Cro/C1-type_HTH"/>
</dbReference>
<feature type="domain" description="HTH cro/C1-type" evidence="1">
    <location>
        <begin position="14"/>
        <end position="74"/>
    </location>
</feature>
<accession>A0A919ATE2</accession>
<dbReference type="SUPFAM" id="SSF48452">
    <property type="entry name" value="TPR-like"/>
    <property type="match status" value="1"/>
</dbReference>
<dbReference type="CDD" id="cd00093">
    <property type="entry name" value="HTH_XRE"/>
    <property type="match status" value="1"/>
</dbReference>
<name>A0A919ATE2_9ACTN</name>
<sequence length="415" mass="44775">MTSTDRRREFGAYLAGLRRHSGRSQRQFAAALCAVSGAQSITRNEVSRWERGERIPDVWLPAFAQVLGVPLHELEQAAAYARGDAQATLPGVAATLADLLPDGEELKPLTAPRGRRIGATTVDGLAARVHGLRLADDVLSGGDLIAPAFRELRAAVRLYRESEHSDETGRGLLVQIGELGQIAGWIASDAGRGEDAERAYRLGISAARQAGDAVLVAQLAGSLGYHMTNSGREREGLKLAQAAVAVSGPDAPAATRALFLDRVAWAHTRAGEPQPAMRALGAAHAALDATDGPPSPSWAYWVNREELEVMDARVLTELRRPLRAVPLLQDVLGRYNATHAREVALYRSWLAVALADANEPEQAAEEARRVIEASGDLSSERTAERARTVLHRLKEYEDVPEAREVLADHGHLLLA</sequence>
<dbReference type="InterPro" id="IPR010982">
    <property type="entry name" value="Lambda_DNA-bd_dom_sf"/>
</dbReference>
<organism evidence="2 3">
    <name type="scientific">Streptomyces fumanus</name>
    <dbReference type="NCBI Taxonomy" id="67302"/>
    <lineage>
        <taxon>Bacteria</taxon>
        <taxon>Bacillati</taxon>
        <taxon>Actinomycetota</taxon>
        <taxon>Actinomycetes</taxon>
        <taxon>Kitasatosporales</taxon>
        <taxon>Streptomycetaceae</taxon>
        <taxon>Streptomyces</taxon>
    </lineage>
</organism>
<dbReference type="AlphaFoldDB" id="A0A919ATE2"/>
<dbReference type="Proteomes" id="UP000630718">
    <property type="component" value="Unassembled WGS sequence"/>
</dbReference>
<dbReference type="InterPro" id="IPR011990">
    <property type="entry name" value="TPR-like_helical_dom_sf"/>
</dbReference>
<reference evidence="2" key="1">
    <citation type="journal article" date="2014" name="Int. J. Syst. Evol. Microbiol.">
        <title>Complete genome sequence of Corynebacterium casei LMG S-19264T (=DSM 44701T), isolated from a smear-ripened cheese.</title>
        <authorList>
            <consortium name="US DOE Joint Genome Institute (JGI-PGF)"/>
            <person name="Walter F."/>
            <person name="Albersmeier A."/>
            <person name="Kalinowski J."/>
            <person name="Ruckert C."/>
        </authorList>
    </citation>
    <scope>NUCLEOTIDE SEQUENCE</scope>
    <source>
        <strain evidence="2">JCM 4477</strain>
    </source>
</reference>
<proteinExistence type="predicted"/>
<dbReference type="RefSeq" id="WP_190207403.1">
    <property type="nucleotide sequence ID" value="NZ_BNBI01000014.1"/>
</dbReference>
<comment type="caution">
    <text evidence="2">The sequence shown here is derived from an EMBL/GenBank/DDBJ whole genome shotgun (WGS) entry which is preliminary data.</text>
</comment>